<comment type="caution">
    <text evidence="1">The sequence shown here is derived from an EMBL/GenBank/DDBJ whole genome shotgun (WGS) entry which is preliminary data.</text>
</comment>
<dbReference type="AlphaFoldDB" id="A0A1A0M2M0"/>
<protein>
    <submittedName>
        <fullName evidence="1">Uncharacterized protein</fullName>
    </submittedName>
</protein>
<evidence type="ECO:0000313" key="1">
    <source>
        <dbReference type="EMBL" id="OBA79754.1"/>
    </source>
</evidence>
<evidence type="ECO:0000313" key="2">
    <source>
        <dbReference type="Proteomes" id="UP000093962"/>
    </source>
</evidence>
<dbReference type="EMBL" id="LZSF01000248">
    <property type="protein sequence ID" value="OBA79754.1"/>
    <property type="molecule type" value="Genomic_DNA"/>
</dbReference>
<name>A0A1A0M2M0_MYCMU</name>
<proteinExistence type="predicted"/>
<organism evidence="1 2">
    <name type="scientific">Mycolicibacterium mucogenicum</name>
    <name type="common">Mycobacterium mucogenicum</name>
    <dbReference type="NCBI Taxonomy" id="56689"/>
    <lineage>
        <taxon>Bacteria</taxon>
        <taxon>Bacillati</taxon>
        <taxon>Actinomycetota</taxon>
        <taxon>Actinomycetes</taxon>
        <taxon>Mycobacteriales</taxon>
        <taxon>Mycobacteriaceae</taxon>
        <taxon>Mycolicibacterium</taxon>
    </lineage>
</organism>
<gene>
    <name evidence="1" type="ORF">A5642_03570</name>
</gene>
<sequence>MFLPVPTAGADVLPNGLDVTCQVIKDTTASCLIAGCPRVHGDYVVDAVHIIAYSYQVEKEFKCINGGRATYTTTFKDFGPHTIHLQACRKKDLEGDWCGPWSDYTFNAPAPAPAAPAPAPAPAPEPKPIKCTAGRVLVGDQCVAAPQPPEAQPPHDAVTMNVSTGGLAGVTVNVTNSADIAGTCTYDAVADNKLIPPTHRQLNLPAKGNASLHIDGVPTFSTYQVTLASHGIFNGKDVEFGHVQQSVSY</sequence>
<accession>A0A1A0M2M0</accession>
<reference evidence="1 2" key="1">
    <citation type="submission" date="2016-06" db="EMBL/GenBank/DDBJ databases">
        <authorList>
            <person name="Kjaerup R.B."/>
            <person name="Dalgaard T.S."/>
            <person name="Juul-Madsen H.R."/>
        </authorList>
    </citation>
    <scope>NUCLEOTIDE SEQUENCE [LARGE SCALE GENOMIC DNA]</scope>
    <source>
        <strain evidence="1 2">1199456.5</strain>
    </source>
</reference>
<dbReference type="RefSeq" id="WP_064860495.1">
    <property type="nucleotide sequence ID" value="NZ_LZSF01000248.1"/>
</dbReference>
<dbReference type="OrthoDB" id="4621591at2"/>
<dbReference type="Proteomes" id="UP000093962">
    <property type="component" value="Unassembled WGS sequence"/>
</dbReference>